<dbReference type="PANTHER" id="PTHR33121">
    <property type="entry name" value="CYCLIC DI-GMP PHOSPHODIESTERASE PDEF"/>
    <property type="match status" value="1"/>
</dbReference>
<evidence type="ECO:0000259" key="2">
    <source>
        <dbReference type="PROSITE" id="PS50883"/>
    </source>
</evidence>
<evidence type="ECO:0000256" key="1">
    <source>
        <dbReference type="SAM" id="Phobius"/>
    </source>
</evidence>
<dbReference type="Pfam" id="PF00990">
    <property type="entry name" value="GGDEF"/>
    <property type="match status" value="1"/>
</dbReference>
<feature type="transmembrane region" description="Helical" evidence="1">
    <location>
        <begin position="39"/>
        <end position="72"/>
    </location>
</feature>
<dbReference type="SUPFAM" id="SSF55073">
    <property type="entry name" value="Nucleotide cyclase"/>
    <property type="match status" value="1"/>
</dbReference>
<dbReference type="InterPro" id="IPR035919">
    <property type="entry name" value="EAL_sf"/>
</dbReference>
<reference evidence="4 5" key="1">
    <citation type="submission" date="2016-10" db="EMBL/GenBank/DDBJ databases">
        <authorList>
            <person name="de Groot N.N."/>
        </authorList>
    </citation>
    <scope>NUCLEOTIDE SEQUENCE [LARGE SCALE GENOMIC DNA]</scope>
    <source>
        <strain evidence="4 5">DSM 12992</strain>
    </source>
</reference>
<protein>
    <submittedName>
        <fullName evidence="4">Diguanylate cyclase (GGDEF) domain-containing protein</fullName>
    </submittedName>
</protein>
<evidence type="ECO:0000313" key="5">
    <source>
        <dbReference type="Proteomes" id="UP000199263"/>
    </source>
</evidence>
<dbReference type="Gene3D" id="3.30.70.270">
    <property type="match status" value="1"/>
</dbReference>
<sequence>MSYFYKNKFISKLNIFEKRDLEKDTEEFKLTNDIGVSNIIFILSLLLIIMGSSNLCKIIATIGILFAFIFILKKEKKIIENIKFTDDLTGAKNLKKFKIDLKEILKTHKKSDFTIIQFDIDNFKYVNDIFGYEEGNKTLKNIAKVLKFSLADNEFFARIDSDRFIILMNYKNDSDIIIKLEYLIYKFNRYNKDKSKIFNLIFSFGIYKILDKDNNIENIIDLANISRKTIKGLYKNQYAFYNNEIREQVFIENEIENSMYYALENKEFEVYLQPKYDLQKTQMVGAEALIRWIHPKKGLILPNDFIPLFEKNGFVINIDFFVLEEVCKKMSEWIDKGLNPVVISINQSRLHINNHNYIEMVKSIINKYNIPPELIELEITENIFFDNINLLIDVVEELHNIGIRISMDDFGSGYSSLNLLNNIPLDVLKIDKSFLKDITENERSKIVITKVIEMAKCLKMTVISEGVETEKQAEFLRGIGCDMVQGFLFDRPMPIEEFEKKFFLT</sequence>
<dbReference type="SUPFAM" id="SSF141868">
    <property type="entry name" value="EAL domain-like"/>
    <property type="match status" value="1"/>
</dbReference>
<dbReference type="EMBL" id="FOMG01000013">
    <property type="protein sequence ID" value="SFC90958.1"/>
    <property type="molecule type" value="Genomic_DNA"/>
</dbReference>
<dbReference type="Proteomes" id="UP000199263">
    <property type="component" value="Unassembled WGS sequence"/>
</dbReference>
<dbReference type="PROSITE" id="PS50887">
    <property type="entry name" value="GGDEF"/>
    <property type="match status" value="1"/>
</dbReference>
<keyword evidence="1" id="KW-0472">Membrane</keyword>
<feature type="domain" description="GGDEF" evidence="3">
    <location>
        <begin position="111"/>
        <end position="243"/>
    </location>
</feature>
<organism evidence="4 5">
    <name type="scientific">Clostridium uliginosum</name>
    <dbReference type="NCBI Taxonomy" id="119641"/>
    <lineage>
        <taxon>Bacteria</taxon>
        <taxon>Bacillati</taxon>
        <taxon>Bacillota</taxon>
        <taxon>Clostridia</taxon>
        <taxon>Eubacteriales</taxon>
        <taxon>Clostridiaceae</taxon>
        <taxon>Clostridium</taxon>
    </lineage>
</organism>
<dbReference type="STRING" id="119641.SAMN05421842_11329"/>
<proteinExistence type="predicted"/>
<dbReference type="NCBIfam" id="TIGR00254">
    <property type="entry name" value="GGDEF"/>
    <property type="match status" value="1"/>
</dbReference>
<dbReference type="CDD" id="cd01948">
    <property type="entry name" value="EAL"/>
    <property type="match status" value="1"/>
</dbReference>
<evidence type="ECO:0000259" key="3">
    <source>
        <dbReference type="PROSITE" id="PS50887"/>
    </source>
</evidence>
<dbReference type="InterPro" id="IPR000160">
    <property type="entry name" value="GGDEF_dom"/>
</dbReference>
<dbReference type="AlphaFoldDB" id="A0A1I1N631"/>
<dbReference type="PANTHER" id="PTHR33121:SF71">
    <property type="entry name" value="OXYGEN SENSOR PROTEIN DOSP"/>
    <property type="match status" value="1"/>
</dbReference>
<dbReference type="InterPro" id="IPR029787">
    <property type="entry name" value="Nucleotide_cyclase"/>
</dbReference>
<dbReference type="OrthoDB" id="9762141at2"/>
<keyword evidence="1" id="KW-1133">Transmembrane helix</keyword>
<dbReference type="GO" id="GO:0071111">
    <property type="term" value="F:cyclic-guanylate-specific phosphodiesterase activity"/>
    <property type="evidence" value="ECO:0007669"/>
    <property type="project" value="InterPro"/>
</dbReference>
<keyword evidence="1" id="KW-0812">Transmembrane</keyword>
<dbReference type="InterPro" id="IPR043128">
    <property type="entry name" value="Rev_trsase/Diguanyl_cyclase"/>
</dbReference>
<dbReference type="Pfam" id="PF00563">
    <property type="entry name" value="EAL"/>
    <property type="match status" value="1"/>
</dbReference>
<dbReference type="InterPro" id="IPR050706">
    <property type="entry name" value="Cyclic-di-GMP_PDE-like"/>
</dbReference>
<dbReference type="SMART" id="SM00052">
    <property type="entry name" value="EAL"/>
    <property type="match status" value="1"/>
</dbReference>
<keyword evidence="5" id="KW-1185">Reference proteome</keyword>
<feature type="domain" description="EAL" evidence="2">
    <location>
        <begin position="252"/>
        <end position="505"/>
    </location>
</feature>
<name>A0A1I1N631_9CLOT</name>
<evidence type="ECO:0000313" key="4">
    <source>
        <dbReference type="EMBL" id="SFC90958.1"/>
    </source>
</evidence>
<dbReference type="InterPro" id="IPR001633">
    <property type="entry name" value="EAL_dom"/>
</dbReference>
<dbReference type="Gene3D" id="3.20.20.450">
    <property type="entry name" value="EAL domain"/>
    <property type="match status" value="1"/>
</dbReference>
<dbReference type="SMART" id="SM00267">
    <property type="entry name" value="GGDEF"/>
    <property type="match status" value="1"/>
</dbReference>
<dbReference type="CDD" id="cd01949">
    <property type="entry name" value="GGDEF"/>
    <property type="match status" value="1"/>
</dbReference>
<accession>A0A1I1N631</accession>
<gene>
    <name evidence="4" type="ORF">SAMN05421842_11329</name>
</gene>
<dbReference type="PROSITE" id="PS50883">
    <property type="entry name" value="EAL"/>
    <property type="match status" value="1"/>
</dbReference>
<dbReference type="RefSeq" id="WP_090091354.1">
    <property type="nucleotide sequence ID" value="NZ_FOMG01000013.1"/>
</dbReference>